<keyword evidence="7" id="KW-0460">Magnesium</keyword>
<dbReference type="Gene3D" id="3.40.50.300">
    <property type="entry name" value="P-loop containing nucleotide triphosphate hydrolases"/>
    <property type="match status" value="1"/>
</dbReference>
<comment type="function">
    <text evidence="7">Catalyzes the specific phosphorylation of the 3-hydroxyl group of shikimic acid using ATP as a cosubstrate.</text>
</comment>
<dbReference type="HAMAP" id="MF_00109">
    <property type="entry name" value="Shikimate_kinase"/>
    <property type="match status" value="1"/>
</dbReference>
<keyword evidence="2 7" id="KW-0808">Transferase</keyword>
<reference evidence="8" key="1">
    <citation type="journal article" date="2021" name="PeerJ">
        <title>Extensive microbial diversity within the chicken gut microbiome revealed by metagenomics and culture.</title>
        <authorList>
            <person name="Gilroy R."/>
            <person name="Ravi A."/>
            <person name="Getino M."/>
            <person name="Pursley I."/>
            <person name="Horton D.L."/>
            <person name="Alikhan N.F."/>
            <person name="Baker D."/>
            <person name="Gharbi K."/>
            <person name="Hall N."/>
            <person name="Watson M."/>
            <person name="Adriaenssens E.M."/>
            <person name="Foster-Nyarko E."/>
            <person name="Jarju S."/>
            <person name="Secka A."/>
            <person name="Antonio M."/>
            <person name="Oren A."/>
            <person name="Chaudhuri R.R."/>
            <person name="La Ragione R."/>
            <person name="Hildebrand F."/>
            <person name="Pallen M.J."/>
        </authorList>
    </citation>
    <scope>NUCLEOTIDE SEQUENCE</scope>
    <source>
        <strain evidence="8">14324</strain>
    </source>
</reference>
<evidence type="ECO:0000256" key="6">
    <source>
        <dbReference type="ARBA" id="ARBA00023141"/>
    </source>
</evidence>
<comment type="caution">
    <text evidence="8">The sequence shown here is derived from an EMBL/GenBank/DDBJ whole genome shotgun (WGS) entry which is preliminary data.</text>
</comment>
<reference evidence="8" key="2">
    <citation type="submission" date="2021-04" db="EMBL/GenBank/DDBJ databases">
        <authorList>
            <person name="Gilroy R."/>
        </authorList>
    </citation>
    <scope>NUCLEOTIDE SEQUENCE</scope>
    <source>
        <strain evidence="8">14324</strain>
    </source>
</reference>
<feature type="binding site" evidence="7">
    <location>
        <position position="159"/>
    </location>
    <ligand>
        <name>ATP</name>
        <dbReference type="ChEBI" id="CHEBI:30616"/>
    </ligand>
</feature>
<organism evidence="8 9">
    <name type="scientific">Candidatus Blautia faecigallinarum</name>
    <dbReference type="NCBI Taxonomy" id="2838488"/>
    <lineage>
        <taxon>Bacteria</taxon>
        <taxon>Bacillati</taxon>
        <taxon>Bacillota</taxon>
        <taxon>Clostridia</taxon>
        <taxon>Lachnospirales</taxon>
        <taxon>Lachnospiraceae</taxon>
        <taxon>Blautia</taxon>
    </lineage>
</organism>
<dbReference type="SUPFAM" id="SSF52540">
    <property type="entry name" value="P-loop containing nucleoside triphosphate hydrolases"/>
    <property type="match status" value="1"/>
</dbReference>
<dbReference type="PANTHER" id="PTHR21087">
    <property type="entry name" value="SHIKIMATE KINASE"/>
    <property type="match status" value="1"/>
</dbReference>
<feature type="binding site" evidence="7">
    <location>
        <position position="21"/>
    </location>
    <ligand>
        <name>Mg(2+)</name>
        <dbReference type="ChEBI" id="CHEBI:18420"/>
    </ligand>
</feature>
<dbReference type="InterPro" id="IPR027417">
    <property type="entry name" value="P-loop_NTPase"/>
</dbReference>
<feature type="binding site" evidence="7">
    <location>
        <position position="142"/>
    </location>
    <ligand>
        <name>substrate</name>
    </ligand>
</feature>
<evidence type="ECO:0000256" key="3">
    <source>
        <dbReference type="ARBA" id="ARBA00022741"/>
    </source>
</evidence>
<keyword evidence="3 7" id="KW-0547">Nucleotide-binding</keyword>
<dbReference type="GO" id="GO:0004765">
    <property type="term" value="F:shikimate kinase activity"/>
    <property type="evidence" value="ECO:0007669"/>
    <property type="project" value="UniProtKB-UniRule"/>
</dbReference>
<dbReference type="PANTHER" id="PTHR21087:SF16">
    <property type="entry name" value="SHIKIMATE KINASE 1, CHLOROPLASTIC"/>
    <property type="match status" value="1"/>
</dbReference>
<comment type="pathway">
    <text evidence="7">Metabolic intermediate biosynthesis; chorismate biosynthesis; chorismate from D-erythrose 4-phosphate and phosphoenolpyruvate: step 5/7.</text>
</comment>
<evidence type="ECO:0000256" key="4">
    <source>
        <dbReference type="ARBA" id="ARBA00022777"/>
    </source>
</evidence>
<evidence type="ECO:0000313" key="8">
    <source>
        <dbReference type="EMBL" id="HIZ21687.1"/>
    </source>
</evidence>
<keyword evidence="7" id="KW-0479">Metal-binding</keyword>
<dbReference type="GO" id="GO:0008652">
    <property type="term" value="P:amino acid biosynthetic process"/>
    <property type="evidence" value="ECO:0007669"/>
    <property type="project" value="UniProtKB-KW"/>
</dbReference>
<dbReference type="GO" id="GO:0005829">
    <property type="term" value="C:cytosol"/>
    <property type="evidence" value="ECO:0007669"/>
    <property type="project" value="TreeGrafter"/>
</dbReference>
<protein>
    <recommendedName>
        <fullName evidence="7">Shikimate kinase</fullName>
        <shortName evidence="7">SK</shortName>
        <ecNumber evidence="7">2.7.1.71</ecNumber>
    </recommendedName>
</protein>
<keyword evidence="1 7" id="KW-0028">Amino-acid biosynthesis</keyword>
<comment type="similarity">
    <text evidence="7">Belongs to the shikimate kinase family.</text>
</comment>
<dbReference type="AlphaFoldDB" id="A0A9D2DR58"/>
<sequence length="174" mass="19938">MIMKREKKNIYLIGFMGSGKSFVSDAMEKIYQKKKVEMDEEIQKAEGMSISEIFRKKGESYFRALETALLCRLGKENNLVISCGGGVPMREENVTEMKRNGSVILLQAEPKTVYERVKDCHDRPLLEGNMNISYIAEMMEKRSGRYKAAADFTIHTDGRPAEEICREILEKIAR</sequence>
<dbReference type="GO" id="GO:0009073">
    <property type="term" value="P:aromatic amino acid family biosynthetic process"/>
    <property type="evidence" value="ECO:0007669"/>
    <property type="project" value="UniProtKB-KW"/>
</dbReference>
<evidence type="ECO:0000313" key="9">
    <source>
        <dbReference type="Proteomes" id="UP000824041"/>
    </source>
</evidence>
<accession>A0A9D2DR58</accession>
<gene>
    <name evidence="7" type="primary">aroK</name>
    <name evidence="8" type="ORF">IAA21_02660</name>
</gene>
<proteinExistence type="inferred from homology"/>
<keyword evidence="5 7" id="KW-0067">ATP-binding</keyword>
<feature type="binding site" evidence="7">
    <location>
        <position position="63"/>
    </location>
    <ligand>
        <name>substrate</name>
    </ligand>
</feature>
<dbReference type="GO" id="GO:0005524">
    <property type="term" value="F:ATP binding"/>
    <property type="evidence" value="ECO:0007669"/>
    <property type="project" value="UniProtKB-UniRule"/>
</dbReference>
<evidence type="ECO:0000256" key="5">
    <source>
        <dbReference type="ARBA" id="ARBA00022840"/>
    </source>
</evidence>
<dbReference type="EMBL" id="DXBU01000032">
    <property type="protein sequence ID" value="HIZ21687.1"/>
    <property type="molecule type" value="Genomic_DNA"/>
</dbReference>
<dbReference type="GO" id="GO:0009423">
    <property type="term" value="P:chorismate biosynthetic process"/>
    <property type="evidence" value="ECO:0007669"/>
    <property type="project" value="UniProtKB-UniRule"/>
</dbReference>
<dbReference type="InterPro" id="IPR031322">
    <property type="entry name" value="Shikimate/glucono_kinase"/>
</dbReference>
<dbReference type="PRINTS" id="PR01100">
    <property type="entry name" value="SHIKIMTKNASE"/>
</dbReference>
<keyword evidence="4 7" id="KW-0418">Kinase</keyword>
<feature type="binding site" evidence="7">
    <location>
        <begin position="17"/>
        <end position="22"/>
    </location>
    <ligand>
        <name>ATP</name>
        <dbReference type="ChEBI" id="CHEBI:30616"/>
    </ligand>
</feature>
<comment type="catalytic activity">
    <reaction evidence="7">
        <text>shikimate + ATP = 3-phosphoshikimate + ADP + H(+)</text>
        <dbReference type="Rhea" id="RHEA:13121"/>
        <dbReference type="ChEBI" id="CHEBI:15378"/>
        <dbReference type="ChEBI" id="CHEBI:30616"/>
        <dbReference type="ChEBI" id="CHEBI:36208"/>
        <dbReference type="ChEBI" id="CHEBI:145989"/>
        <dbReference type="ChEBI" id="CHEBI:456216"/>
        <dbReference type="EC" id="2.7.1.71"/>
    </reaction>
</comment>
<feature type="binding site" evidence="7">
    <location>
        <position position="123"/>
    </location>
    <ligand>
        <name>ATP</name>
        <dbReference type="ChEBI" id="CHEBI:30616"/>
    </ligand>
</feature>
<keyword evidence="6 7" id="KW-0057">Aromatic amino acid biosynthesis</keyword>
<dbReference type="EC" id="2.7.1.71" evidence="7"/>
<evidence type="ECO:0000256" key="2">
    <source>
        <dbReference type="ARBA" id="ARBA00022679"/>
    </source>
</evidence>
<comment type="subunit">
    <text evidence="7">Monomer.</text>
</comment>
<dbReference type="Pfam" id="PF01202">
    <property type="entry name" value="SKI"/>
    <property type="match status" value="1"/>
</dbReference>
<evidence type="ECO:0000256" key="7">
    <source>
        <dbReference type="HAMAP-Rule" id="MF_00109"/>
    </source>
</evidence>
<dbReference type="GO" id="GO:0000287">
    <property type="term" value="F:magnesium ion binding"/>
    <property type="evidence" value="ECO:0007669"/>
    <property type="project" value="UniProtKB-UniRule"/>
</dbReference>
<dbReference type="InterPro" id="IPR000623">
    <property type="entry name" value="Shikimate_kinase/TSH1"/>
</dbReference>
<dbReference type="CDD" id="cd00464">
    <property type="entry name" value="SK"/>
    <property type="match status" value="1"/>
</dbReference>
<feature type="binding site" evidence="7">
    <location>
        <position position="85"/>
    </location>
    <ligand>
        <name>substrate</name>
    </ligand>
</feature>
<comment type="cofactor">
    <cofactor evidence="7">
        <name>Mg(2+)</name>
        <dbReference type="ChEBI" id="CHEBI:18420"/>
    </cofactor>
    <text evidence="7">Binds 1 Mg(2+) ion per subunit.</text>
</comment>
<keyword evidence="7" id="KW-0963">Cytoplasm</keyword>
<name>A0A9D2DR58_9FIRM</name>
<evidence type="ECO:0000256" key="1">
    <source>
        <dbReference type="ARBA" id="ARBA00022605"/>
    </source>
</evidence>
<comment type="subcellular location">
    <subcellularLocation>
        <location evidence="7">Cytoplasm</location>
    </subcellularLocation>
</comment>
<dbReference type="Proteomes" id="UP000824041">
    <property type="component" value="Unassembled WGS sequence"/>
</dbReference>
<feature type="binding site" evidence="7">
    <location>
        <position position="39"/>
    </location>
    <ligand>
        <name>substrate</name>
    </ligand>
</feature>